<dbReference type="PRINTS" id="PR00321">
    <property type="entry name" value="GPROTEING"/>
</dbReference>
<dbReference type="GO" id="GO:0007186">
    <property type="term" value="P:G protein-coupled receptor signaling pathway"/>
    <property type="evidence" value="ECO:0007669"/>
    <property type="project" value="InterPro"/>
</dbReference>
<accession>A0A914XJF4</accession>
<feature type="compositionally biased region" description="Acidic residues" evidence="12">
    <location>
        <begin position="40"/>
        <end position="50"/>
    </location>
</feature>
<evidence type="ECO:0000256" key="2">
    <source>
        <dbReference type="ARBA" id="ARBA00007431"/>
    </source>
</evidence>
<dbReference type="InterPro" id="IPR036284">
    <property type="entry name" value="GGL_sf"/>
</dbReference>
<evidence type="ECO:0000313" key="15">
    <source>
        <dbReference type="WBParaSite" id="PSAMB.scaffold8365size6299.g31322.t1"/>
    </source>
</evidence>
<comment type="similarity">
    <text evidence="2 11">Belongs to the G protein gamma family.</text>
</comment>
<sequence>MVAVTFAGVLVQCANYRTKEMRDRRRRRRRGAETNKWKEEQEEDEDERTEDNDKWVPTTIEGGQMSQPKHSQAQVEAMRVQAEQLRNEAQLPRKKISEASKDLIDYCEKEKVNDILVSGVSDSHNPFQEKKSCILL</sequence>
<organism evidence="14 15">
    <name type="scientific">Plectus sambesii</name>
    <dbReference type="NCBI Taxonomy" id="2011161"/>
    <lineage>
        <taxon>Eukaryota</taxon>
        <taxon>Metazoa</taxon>
        <taxon>Ecdysozoa</taxon>
        <taxon>Nematoda</taxon>
        <taxon>Chromadorea</taxon>
        <taxon>Plectida</taxon>
        <taxon>Plectina</taxon>
        <taxon>Plectoidea</taxon>
        <taxon>Plectidae</taxon>
        <taxon>Plectus</taxon>
    </lineage>
</organism>
<keyword evidence="7 11" id="KW-0807">Transducer</keyword>
<dbReference type="PANTHER" id="PTHR13809">
    <property type="entry name" value="GUANINE NUCLEOTIDE-BINDING PROTEIN GAMMA SUBUNIT"/>
    <property type="match status" value="1"/>
</dbReference>
<keyword evidence="14" id="KW-1185">Reference proteome</keyword>
<dbReference type="Gene3D" id="4.10.260.10">
    <property type="entry name" value="Transducin (heterotrimeric G protein), gamma chain"/>
    <property type="match status" value="1"/>
</dbReference>
<comment type="subcellular location">
    <subcellularLocation>
        <location evidence="1 11">Cell membrane</location>
        <topology evidence="1 11">Lipid-anchor</topology>
        <orientation evidence="1 11">Cytoplasmic side</orientation>
    </subcellularLocation>
</comment>
<keyword evidence="6 11" id="KW-0472">Membrane</keyword>
<keyword evidence="4 11" id="KW-1003">Cell membrane</keyword>
<dbReference type="GO" id="GO:0005834">
    <property type="term" value="C:heterotrimeric G-protein complex"/>
    <property type="evidence" value="ECO:0007669"/>
    <property type="project" value="InterPro"/>
</dbReference>
<dbReference type="SMART" id="SM01224">
    <property type="entry name" value="G_gamma"/>
    <property type="match status" value="1"/>
</dbReference>
<dbReference type="Proteomes" id="UP000887566">
    <property type="component" value="Unplaced"/>
</dbReference>
<reference evidence="15" key="1">
    <citation type="submission" date="2022-11" db="UniProtKB">
        <authorList>
            <consortium name="WormBaseParasite"/>
        </authorList>
    </citation>
    <scope>IDENTIFICATION</scope>
</reference>
<evidence type="ECO:0000256" key="5">
    <source>
        <dbReference type="ARBA" id="ARBA00022481"/>
    </source>
</evidence>
<evidence type="ECO:0000256" key="8">
    <source>
        <dbReference type="ARBA" id="ARBA00023288"/>
    </source>
</evidence>
<keyword evidence="8 11" id="KW-0449">Lipoprotein</keyword>
<dbReference type="Pfam" id="PF00631">
    <property type="entry name" value="G-gamma"/>
    <property type="match status" value="1"/>
</dbReference>
<evidence type="ECO:0000256" key="11">
    <source>
        <dbReference type="RuleBase" id="RU004973"/>
    </source>
</evidence>
<evidence type="ECO:0000256" key="10">
    <source>
        <dbReference type="ARBA" id="ARBA00062735"/>
    </source>
</evidence>
<keyword evidence="9" id="KW-0636">Prenylation</keyword>
<name>A0A914XJF4_9BILA</name>
<comment type="function">
    <text evidence="11">Guanine nucleotide-binding proteins (G proteins) are involved as a modulator or transducer in various transmembrane signaling systems. The beta and gamma chains are required for the GTPase activity, for replacement of GDP by GTP, and for G protein-effector interaction.</text>
</comment>
<dbReference type="InterPro" id="IPR015898">
    <property type="entry name" value="G-protein_gamma-like_dom"/>
</dbReference>
<dbReference type="GO" id="GO:0031681">
    <property type="term" value="F:G-protein beta-subunit binding"/>
    <property type="evidence" value="ECO:0007669"/>
    <property type="project" value="InterPro"/>
</dbReference>
<evidence type="ECO:0000256" key="3">
    <source>
        <dbReference type="ARBA" id="ARBA00016111"/>
    </source>
</evidence>
<feature type="region of interest" description="Disordered" evidence="12">
    <location>
        <begin position="20"/>
        <end position="71"/>
    </location>
</feature>
<comment type="subunit">
    <text evidence="10">G proteins are composed of 3 units, alpha, beta and gamma. Interacts with gpb-1 and gpb-2.</text>
</comment>
<dbReference type="FunFam" id="4.10.260.10:FF:000001">
    <property type="entry name" value="Guanine nucleotide-binding protein subunit gamma"/>
    <property type="match status" value="1"/>
</dbReference>
<evidence type="ECO:0000256" key="1">
    <source>
        <dbReference type="ARBA" id="ARBA00004342"/>
    </source>
</evidence>
<dbReference type="CDD" id="cd00068">
    <property type="entry name" value="GGL"/>
    <property type="match status" value="1"/>
</dbReference>
<evidence type="ECO:0000256" key="9">
    <source>
        <dbReference type="ARBA" id="ARBA00023289"/>
    </source>
</evidence>
<keyword evidence="5" id="KW-0488">Methylation</keyword>
<proteinExistence type="inferred from homology"/>
<feature type="domain" description="G protein gamma" evidence="13">
    <location>
        <begin position="71"/>
        <end position="136"/>
    </location>
</feature>
<dbReference type="InterPro" id="IPR001770">
    <property type="entry name" value="G-protein_gamma"/>
</dbReference>
<dbReference type="PROSITE" id="PS50058">
    <property type="entry name" value="G_PROTEIN_GAMMA"/>
    <property type="match status" value="1"/>
</dbReference>
<protein>
    <recommendedName>
        <fullName evidence="3 11">Guanine nucleotide-binding protein subunit gamma</fullName>
    </recommendedName>
</protein>
<dbReference type="AlphaFoldDB" id="A0A914XJF4"/>
<dbReference type="SMART" id="SM00224">
    <property type="entry name" value="GGL"/>
    <property type="match status" value="1"/>
</dbReference>
<comment type="subunit">
    <text evidence="11">G proteins are composed of 3 units; alpha, beta and gamma.</text>
</comment>
<evidence type="ECO:0000256" key="4">
    <source>
        <dbReference type="ARBA" id="ARBA00022475"/>
    </source>
</evidence>
<evidence type="ECO:0000259" key="13">
    <source>
        <dbReference type="PROSITE" id="PS50058"/>
    </source>
</evidence>
<dbReference type="SUPFAM" id="SSF48670">
    <property type="entry name" value="Transducin (heterotrimeric G protein), gamma chain"/>
    <property type="match status" value="1"/>
</dbReference>
<dbReference type="WBParaSite" id="PSAMB.scaffold8365size6299.g31322.t1">
    <property type="protein sequence ID" value="PSAMB.scaffold8365size6299.g31322.t1"/>
    <property type="gene ID" value="PSAMB.scaffold8365size6299.g31322"/>
</dbReference>
<evidence type="ECO:0000256" key="6">
    <source>
        <dbReference type="ARBA" id="ARBA00023136"/>
    </source>
</evidence>
<evidence type="ECO:0000313" key="14">
    <source>
        <dbReference type="Proteomes" id="UP000887566"/>
    </source>
</evidence>
<evidence type="ECO:0000256" key="12">
    <source>
        <dbReference type="SAM" id="MobiDB-lite"/>
    </source>
</evidence>
<evidence type="ECO:0000256" key="7">
    <source>
        <dbReference type="ARBA" id="ARBA00023224"/>
    </source>
</evidence>